<feature type="transmembrane region" description="Helical" evidence="2">
    <location>
        <begin position="47"/>
        <end position="68"/>
    </location>
</feature>
<evidence type="ECO:0000256" key="2">
    <source>
        <dbReference type="SAM" id="Phobius"/>
    </source>
</evidence>
<evidence type="ECO:0000256" key="1">
    <source>
        <dbReference type="SAM" id="MobiDB-lite"/>
    </source>
</evidence>
<comment type="caution">
    <text evidence="3">The sequence shown here is derived from an EMBL/GenBank/DDBJ whole genome shotgun (WGS) entry which is preliminary data.</text>
</comment>
<feature type="region of interest" description="Disordered" evidence="1">
    <location>
        <begin position="224"/>
        <end position="248"/>
    </location>
</feature>
<feature type="compositionally biased region" description="Basic and acidic residues" evidence="1">
    <location>
        <begin position="232"/>
        <end position="248"/>
    </location>
</feature>
<accession>A0ABU8YXH3</accession>
<gene>
    <name evidence="3" type="ORF">WMG39_30265</name>
</gene>
<keyword evidence="2" id="KW-0472">Membrane</keyword>
<protein>
    <recommendedName>
        <fullName evidence="5">Phosphate ABC transporter permease</fullName>
    </recommendedName>
</protein>
<organism evidence="3 4">
    <name type="scientific">Microcoleus anatoxicus PTRS2</name>
    <dbReference type="NCBI Taxonomy" id="2705321"/>
    <lineage>
        <taxon>Bacteria</taxon>
        <taxon>Bacillati</taxon>
        <taxon>Cyanobacteriota</taxon>
        <taxon>Cyanophyceae</taxon>
        <taxon>Oscillatoriophycideae</taxon>
        <taxon>Oscillatoriales</taxon>
        <taxon>Microcoleaceae</taxon>
        <taxon>Microcoleus</taxon>
        <taxon>Microcoleus anatoxicus</taxon>
    </lineage>
</organism>
<dbReference type="EMBL" id="JBBLXS010000943">
    <property type="protein sequence ID" value="MEK0189099.1"/>
    <property type="molecule type" value="Genomic_DNA"/>
</dbReference>
<proteinExistence type="predicted"/>
<keyword evidence="2" id="KW-0812">Transmembrane</keyword>
<name>A0ABU8YXH3_9CYAN</name>
<evidence type="ECO:0000313" key="3">
    <source>
        <dbReference type="EMBL" id="MEK0189099.1"/>
    </source>
</evidence>
<dbReference type="Proteomes" id="UP001384579">
    <property type="component" value="Unassembled WGS sequence"/>
</dbReference>
<reference evidence="3 4" key="1">
    <citation type="journal article" date="2020" name="Harmful Algae">
        <title>Molecular and morphological characterization of a novel dihydroanatoxin-a producing Microcoleus species (cyanobacteria) from the Russian River, California, USA.</title>
        <authorList>
            <person name="Conklin K.Y."/>
            <person name="Stancheva R."/>
            <person name="Otten T.G."/>
            <person name="Fadness R."/>
            <person name="Boyer G.L."/>
            <person name="Read B."/>
            <person name="Zhang X."/>
            <person name="Sheath R.G."/>
        </authorList>
    </citation>
    <scope>NUCLEOTIDE SEQUENCE [LARGE SCALE GENOMIC DNA]</scope>
    <source>
        <strain evidence="3 4">PTRS2</strain>
    </source>
</reference>
<evidence type="ECO:0000313" key="4">
    <source>
        <dbReference type="Proteomes" id="UP001384579"/>
    </source>
</evidence>
<sequence length="248" mass="28257">PHPQFPIPHSPFPIMLIPLTRETFQELIPAVATGAQYKYFWGKPPDFLRRMLISAVAVVFLVVLYNFAGSDVGPLVLITGLIAGLYWLWGPILWASLRNAECRKYKYCGFWQGRVLDIYITDEVTSQEETVNQKGQLVIVDNLEPRINLEVGDKTGFTTTLKAPLQKNHQGIVPGQAALMLIMSNQEDLGRIAKVSDIYIPSREVWVSDYPYLRKDVFVEMSQQIKKGREKKNRDSDNRSTKRRSSAE</sequence>
<keyword evidence="4" id="KW-1185">Reference proteome</keyword>
<feature type="non-terminal residue" evidence="3">
    <location>
        <position position="1"/>
    </location>
</feature>
<keyword evidence="2" id="KW-1133">Transmembrane helix</keyword>
<feature type="transmembrane region" description="Helical" evidence="2">
    <location>
        <begin position="74"/>
        <end position="97"/>
    </location>
</feature>
<evidence type="ECO:0008006" key="5">
    <source>
        <dbReference type="Google" id="ProtNLM"/>
    </source>
</evidence>